<dbReference type="InterPro" id="IPR000180">
    <property type="entry name" value="Dipep_AS"/>
</dbReference>
<keyword evidence="2" id="KW-1185">Reference proteome</keyword>
<dbReference type="HOGENOM" id="CLU_031404_2_1_9"/>
<protein>
    <submittedName>
        <fullName evidence="1">Dipeptidase</fullName>
    </submittedName>
</protein>
<dbReference type="EMBL" id="CP003344">
    <property type="protein sequence ID" value="AGA69610.1"/>
    <property type="molecule type" value="Genomic_DNA"/>
</dbReference>
<dbReference type="InterPro" id="IPR008257">
    <property type="entry name" value="Pept_M19"/>
</dbReference>
<dbReference type="KEGG" id="ddl:Desdi_2169"/>
<dbReference type="PROSITE" id="PS00869">
    <property type="entry name" value="RENAL_DIPEPTIDASE_1"/>
    <property type="match status" value="1"/>
</dbReference>
<dbReference type="Proteomes" id="UP000010797">
    <property type="component" value="Chromosome"/>
</dbReference>
<accession>L0F9B9</accession>
<dbReference type="SUPFAM" id="SSF51556">
    <property type="entry name" value="Metallo-dependent hydrolases"/>
    <property type="match status" value="1"/>
</dbReference>
<dbReference type="STRING" id="871963.Desdi_2169"/>
<dbReference type="AlphaFoldDB" id="L0F9B9"/>
<dbReference type="PROSITE" id="PS51365">
    <property type="entry name" value="RENAL_DIPEPTIDASE_2"/>
    <property type="match status" value="1"/>
</dbReference>
<name>L0F9B9_DESDL</name>
<dbReference type="InterPro" id="IPR032466">
    <property type="entry name" value="Metal_Hydrolase"/>
</dbReference>
<dbReference type="PANTHER" id="PTHR10443">
    <property type="entry name" value="MICROSOMAL DIPEPTIDASE"/>
    <property type="match status" value="1"/>
</dbReference>
<dbReference type="PANTHER" id="PTHR10443:SF12">
    <property type="entry name" value="DIPEPTIDASE"/>
    <property type="match status" value="1"/>
</dbReference>
<evidence type="ECO:0000313" key="2">
    <source>
        <dbReference type="Proteomes" id="UP000010797"/>
    </source>
</evidence>
<dbReference type="Pfam" id="PF01244">
    <property type="entry name" value="Peptidase_M19"/>
    <property type="match status" value="1"/>
</dbReference>
<organism evidence="1 2">
    <name type="scientific">Desulfitobacterium dichloroeliminans (strain LMG P-21439 / DCA1)</name>
    <dbReference type="NCBI Taxonomy" id="871963"/>
    <lineage>
        <taxon>Bacteria</taxon>
        <taxon>Bacillati</taxon>
        <taxon>Bacillota</taxon>
        <taxon>Clostridia</taxon>
        <taxon>Eubacteriales</taxon>
        <taxon>Desulfitobacteriaceae</taxon>
        <taxon>Desulfitobacterium</taxon>
    </lineage>
</organism>
<reference evidence="2" key="1">
    <citation type="submission" date="2012-02" db="EMBL/GenBank/DDBJ databases">
        <title>Complete sequence of Desulfitobacterium dichloroeliminans LMG P-21439.</title>
        <authorList>
            <person name="Lucas S."/>
            <person name="Han J."/>
            <person name="Lapidus A."/>
            <person name="Cheng J.-F."/>
            <person name="Goodwin L."/>
            <person name="Pitluck S."/>
            <person name="Peters L."/>
            <person name="Ovchinnikova G."/>
            <person name="Teshima H."/>
            <person name="Detter J.C."/>
            <person name="Han C."/>
            <person name="Tapia R."/>
            <person name="Land M."/>
            <person name="Hauser L."/>
            <person name="Kyrpides N."/>
            <person name="Ivanova N."/>
            <person name="Pagani I."/>
            <person name="Kruse T."/>
            <person name="de Vos W.M."/>
            <person name="Boon N."/>
            <person name="Smidt H."/>
            <person name="Woyke T."/>
        </authorList>
    </citation>
    <scope>NUCLEOTIDE SEQUENCE [LARGE SCALE GENOMIC DNA]</scope>
    <source>
        <strain evidence="2">LMG P-21439 / DCA1</strain>
    </source>
</reference>
<dbReference type="OrthoDB" id="9804920at2"/>
<dbReference type="GO" id="GO:0006508">
    <property type="term" value="P:proteolysis"/>
    <property type="evidence" value="ECO:0007669"/>
    <property type="project" value="InterPro"/>
</dbReference>
<dbReference type="eggNOG" id="COG2355">
    <property type="taxonomic scope" value="Bacteria"/>
</dbReference>
<dbReference type="CDD" id="cd01301">
    <property type="entry name" value="rDP_like"/>
    <property type="match status" value="1"/>
</dbReference>
<gene>
    <name evidence="1" type="ordered locus">Desdi_2169</name>
</gene>
<dbReference type="GO" id="GO:0070573">
    <property type="term" value="F:metallodipeptidase activity"/>
    <property type="evidence" value="ECO:0007669"/>
    <property type="project" value="InterPro"/>
</dbReference>
<dbReference type="RefSeq" id="WP_015262590.1">
    <property type="nucleotide sequence ID" value="NC_019903.1"/>
</dbReference>
<evidence type="ECO:0000313" key="1">
    <source>
        <dbReference type="EMBL" id="AGA69610.1"/>
    </source>
</evidence>
<dbReference type="Gene3D" id="3.20.20.140">
    <property type="entry name" value="Metal-dependent hydrolases"/>
    <property type="match status" value="1"/>
</dbReference>
<proteinExistence type="predicted"/>
<sequence length="316" mass="34965">MDNYWVIDGHCDSILDYLDGKRSLTSPQEGGHWDLQRAKEGKVILQFLAAYIESQYKPERGTLRGLELIHAAHRFIQTNSESVFLIRQREDLDRLPSSSKMGCLLSVEGGEVIGSSLFLLDIIYELGVRALGLTWNQRNAIADGAGEKTNSSLTKFGEDVILRMNELGMIIDVSHINEAGFWHVLELSSQPILASHSCAYALCPHPRNLTDEQLRALSRKGGIVGVNFYPEFLTKEAEANLLDVVCHIRHIAEVAGVDAVGLGSDFDGMDSTPKGLEGANNYEALVQALSHAGFSKAEIEKITYKNFMRFLATVLK</sequence>